<keyword evidence="2" id="KW-1185">Reference proteome</keyword>
<organism evidence="1 2">
    <name type="scientific">Shewanella putrefaciens</name>
    <name type="common">Pseudomonas putrefaciens</name>
    <dbReference type="NCBI Taxonomy" id="24"/>
    <lineage>
        <taxon>Bacteria</taxon>
        <taxon>Pseudomonadati</taxon>
        <taxon>Pseudomonadota</taxon>
        <taxon>Gammaproteobacteria</taxon>
        <taxon>Alteromonadales</taxon>
        <taxon>Shewanellaceae</taxon>
        <taxon>Shewanella</taxon>
    </lineage>
</organism>
<protein>
    <recommendedName>
        <fullName evidence="3">Nickel transporter</fullName>
    </recommendedName>
</protein>
<evidence type="ECO:0008006" key="3">
    <source>
        <dbReference type="Google" id="ProtNLM"/>
    </source>
</evidence>
<dbReference type="Proteomes" id="UP000827084">
    <property type="component" value="Chromosome"/>
</dbReference>
<proteinExistence type="predicted"/>
<sequence>MADLSKIINDAVVASGADESISSQLILALKKELEGYVSLELLKTKLAVLYEYEKNYLELVKEYKEEIKFASTIQEDLRKERAKFFSETLKEVSRTLSESQVDTAVASKWLKELVDSYTKSLDLSSGLIEEHTLDMIGKIRDEAKGNKPNLVDDVSTHADA</sequence>
<dbReference type="EMBL" id="CP080635">
    <property type="protein sequence ID" value="QYX73466.1"/>
    <property type="molecule type" value="Genomic_DNA"/>
</dbReference>
<gene>
    <name evidence="1" type="ORF">K3G22_03310</name>
</gene>
<name>A0ABX8XCZ8_SHEPU</name>
<evidence type="ECO:0000313" key="2">
    <source>
        <dbReference type="Proteomes" id="UP000827084"/>
    </source>
</evidence>
<evidence type="ECO:0000313" key="1">
    <source>
        <dbReference type="EMBL" id="QYX73466.1"/>
    </source>
</evidence>
<dbReference type="RefSeq" id="WP_025007888.1">
    <property type="nucleotide sequence ID" value="NZ_BMPK01000004.1"/>
</dbReference>
<accession>A0ABX8XCZ8</accession>
<reference evidence="1 2" key="1">
    <citation type="submission" date="2021-08" db="EMBL/GenBank/DDBJ databases">
        <title>Shewanella putrefaciens YZ-J, complete genome.</title>
        <authorList>
            <person name="Yi Z."/>
        </authorList>
    </citation>
    <scope>NUCLEOTIDE SEQUENCE [LARGE SCALE GENOMIC DNA]</scope>
    <source>
        <strain evidence="1 2">YZ-J</strain>
    </source>
</reference>
<dbReference type="GeneID" id="67442255"/>